<dbReference type="AlphaFoldDB" id="A0A0C3NBY3"/>
<accession>A0A0C3NBY3</accession>
<dbReference type="InParanoid" id="A0A0C3NBY3"/>
<dbReference type="Proteomes" id="UP000054217">
    <property type="component" value="Unassembled WGS sequence"/>
</dbReference>
<evidence type="ECO:0000313" key="1">
    <source>
        <dbReference type="EMBL" id="KIN98649.1"/>
    </source>
</evidence>
<reference evidence="2" key="2">
    <citation type="submission" date="2015-01" db="EMBL/GenBank/DDBJ databases">
        <title>Evolutionary Origins and Diversification of the Mycorrhizal Mutualists.</title>
        <authorList>
            <consortium name="DOE Joint Genome Institute"/>
            <consortium name="Mycorrhizal Genomics Consortium"/>
            <person name="Kohler A."/>
            <person name="Kuo A."/>
            <person name="Nagy L.G."/>
            <person name="Floudas D."/>
            <person name="Copeland A."/>
            <person name="Barry K.W."/>
            <person name="Cichocki N."/>
            <person name="Veneault-Fourrey C."/>
            <person name="LaButti K."/>
            <person name="Lindquist E.A."/>
            <person name="Lipzen A."/>
            <person name="Lundell T."/>
            <person name="Morin E."/>
            <person name="Murat C."/>
            <person name="Riley R."/>
            <person name="Ohm R."/>
            <person name="Sun H."/>
            <person name="Tunlid A."/>
            <person name="Henrissat B."/>
            <person name="Grigoriev I.V."/>
            <person name="Hibbett D.S."/>
            <person name="Martin F."/>
        </authorList>
    </citation>
    <scope>NUCLEOTIDE SEQUENCE [LARGE SCALE GENOMIC DNA]</scope>
    <source>
        <strain evidence="2">Marx 270</strain>
    </source>
</reference>
<protein>
    <submittedName>
        <fullName evidence="1">Uncharacterized protein</fullName>
    </submittedName>
</protein>
<organism evidence="1 2">
    <name type="scientific">Pisolithus tinctorius Marx 270</name>
    <dbReference type="NCBI Taxonomy" id="870435"/>
    <lineage>
        <taxon>Eukaryota</taxon>
        <taxon>Fungi</taxon>
        <taxon>Dikarya</taxon>
        <taxon>Basidiomycota</taxon>
        <taxon>Agaricomycotina</taxon>
        <taxon>Agaricomycetes</taxon>
        <taxon>Agaricomycetidae</taxon>
        <taxon>Boletales</taxon>
        <taxon>Sclerodermatineae</taxon>
        <taxon>Pisolithaceae</taxon>
        <taxon>Pisolithus</taxon>
    </lineage>
</organism>
<reference evidence="1 2" key="1">
    <citation type="submission" date="2014-04" db="EMBL/GenBank/DDBJ databases">
        <authorList>
            <consortium name="DOE Joint Genome Institute"/>
            <person name="Kuo A."/>
            <person name="Kohler A."/>
            <person name="Costa M.D."/>
            <person name="Nagy L.G."/>
            <person name="Floudas D."/>
            <person name="Copeland A."/>
            <person name="Barry K.W."/>
            <person name="Cichocki N."/>
            <person name="Veneault-Fourrey C."/>
            <person name="LaButti K."/>
            <person name="Lindquist E.A."/>
            <person name="Lipzen A."/>
            <person name="Lundell T."/>
            <person name="Morin E."/>
            <person name="Murat C."/>
            <person name="Sun H."/>
            <person name="Tunlid A."/>
            <person name="Henrissat B."/>
            <person name="Grigoriev I.V."/>
            <person name="Hibbett D.S."/>
            <person name="Martin F."/>
            <person name="Nordberg H.P."/>
            <person name="Cantor M.N."/>
            <person name="Hua S.X."/>
        </authorList>
    </citation>
    <scope>NUCLEOTIDE SEQUENCE [LARGE SCALE GENOMIC DNA]</scope>
    <source>
        <strain evidence="1 2">Marx 270</strain>
    </source>
</reference>
<dbReference type="EMBL" id="KN832013">
    <property type="protein sequence ID" value="KIN98649.1"/>
    <property type="molecule type" value="Genomic_DNA"/>
</dbReference>
<evidence type="ECO:0000313" key="2">
    <source>
        <dbReference type="Proteomes" id="UP000054217"/>
    </source>
</evidence>
<proteinExistence type="predicted"/>
<dbReference type="HOGENOM" id="CLU_2868631_0_0_1"/>
<sequence>MGIIVKSESTQLLQQLTPQRGSGISVVVYSPPVAQVDRTYMMEEIVPLHPTSTVLPATGDLDIT</sequence>
<gene>
    <name evidence="1" type="ORF">M404DRAFT_1005128</name>
</gene>
<keyword evidence="2" id="KW-1185">Reference proteome</keyword>
<name>A0A0C3NBY3_PISTI</name>